<reference evidence="3" key="2">
    <citation type="submission" date="2020-02" db="EMBL/GenBank/DDBJ databases">
        <title>Esox lucius (northern pike) genome, fEsoLuc1, primary haplotype.</title>
        <authorList>
            <person name="Myers G."/>
            <person name="Karagic N."/>
            <person name="Meyer A."/>
            <person name="Pippel M."/>
            <person name="Reichard M."/>
            <person name="Winkler S."/>
            <person name="Tracey A."/>
            <person name="Sims Y."/>
            <person name="Howe K."/>
            <person name="Rhie A."/>
            <person name="Formenti G."/>
            <person name="Durbin R."/>
            <person name="Fedrigo O."/>
            <person name="Jarvis E.D."/>
        </authorList>
    </citation>
    <scope>NUCLEOTIDE SEQUENCE [LARGE SCALE GENOMIC DNA]</scope>
</reference>
<dbReference type="Pfam" id="PF15963">
    <property type="entry name" value="Myb_DNA-bind_7"/>
    <property type="match status" value="1"/>
</dbReference>
<dbReference type="GeneTree" id="ENSGT00390000012762"/>
<reference evidence="3" key="3">
    <citation type="submission" date="2025-08" db="UniProtKB">
        <authorList>
            <consortium name="Ensembl"/>
        </authorList>
    </citation>
    <scope>IDENTIFICATION</scope>
</reference>
<dbReference type="PANTHER" id="PTHR22929">
    <property type="entry name" value="RNA POLYMERASE III TRANSCRIPTION INITIATION FACTOR B"/>
    <property type="match status" value="1"/>
</dbReference>
<protein>
    <recommendedName>
        <fullName evidence="2">Myb-like domain-containing protein</fullName>
    </recommendedName>
</protein>
<proteinExistence type="predicted"/>
<reference evidence="4" key="1">
    <citation type="journal article" date="2014" name="PLoS ONE">
        <title>The genome and linkage map of the northern pike (Esox lucius): conserved synteny revealed between the salmonid sister group and the Neoteleostei.</title>
        <authorList>
            <person name="Rondeau E.B."/>
            <person name="Minkley D.R."/>
            <person name="Leong J.S."/>
            <person name="Messmer A.M."/>
            <person name="Jantzen J.R."/>
            <person name="von Schalburg K.R."/>
            <person name="Lemon C."/>
            <person name="Bird N.H."/>
            <person name="Koop B.F."/>
        </authorList>
    </citation>
    <scope>NUCLEOTIDE SEQUENCE</scope>
</reference>
<dbReference type="GO" id="GO:0001156">
    <property type="term" value="F:TFIIIC-class transcription factor complex binding"/>
    <property type="evidence" value="ECO:0007669"/>
    <property type="project" value="TreeGrafter"/>
</dbReference>
<evidence type="ECO:0000313" key="3">
    <source>
        <dbReference type="Ensembl" id="ENSELUP00000003085.3"/>
    </source>
</evidence>
<feature type="compositionally biased region" description="Basic and acidic residues" evidence="1">
    <location>
        <begin position="66"/>
        <end position="76"/>
    </location>
</feature>
<dbReference type="STRING" id="8010.ENSELUP00000003085"/>
<dbReference type="InterPro" id="IPR001005">
    <property type="entry name" value="SANT/Myb"/>
</dbReference>
<dbReference type="GO" id="GO:0070898">
    <property type="term" value="P:RNA polymerase III preinitiation complex assembly"/>
    <property type="evidence" value="ECO:0007669"/>
    <property type="project" value="TreeGrafter"/>
</dbReference>
<dbReference type="AlphaFoldDB" id="A0A3P8XES1"/>
<feature type="compositionally biased region" description="Polar residues" evidence="1">
    <location>
        <begin position="152"/>
        <end position="164"/>
    </location>
</feature>
<dbReference type="GO" id="GO:0000126">
    <property type="term" value="C:transcription factor TFIIIB complex"/>
    <property type="evidence" value="ECO:0007669"/>
    <property type="project" value="TreeGrafter"/>
</dbReference>
<reference evidence="3" key="4">
    <citation type="submission" date="2025-09" db="UniProtKB">
        <authorList>
            <consortium name="Ensembl"/>
        </authorList>
    </citation>
    <scope>IDENTIFICATION</scope>
</reference>
<dbReference type="SUPFAM" id="SSF46689">
    <property type="entry name" value="Homeodomain-like"/>
    <property type="match status" value="1"/>
</dbReference>
<feature type="region of interest" description="Disordered" evidence="1">
    <location>
        <begin position="290"/>
        <end position="324"/>
    </location>
</feature>
<feature type="compositionally biased region" description="Acidic residues" evidence="1">
    <location>
        <begin position="313"/>
        <end position="324"/>
    </location>
</feature>
<dbReference type="SMART" id="SM00717">
    <property type="entry name" value="SANT"/>
    <property type="match status" value="1"/>
</dbReference>
<dbReference type="CDD" id="cd00167">
    <property type="entry name" value="SANT"/>
    <property type="match status" value="1"/>
</dbReference>
<dbReference type="Gene3D" id="1.10.10.60">
    <property type="entry name" value="Homeodomain-like"/>
    <property type="match status" value="1"/>
</dbReference>
<dbReference type="InterPro" id="IPR039467">
    <property type="entry name" value="TFIIIB_B''_Myb"/>
</dbReference>
<dbReference type="InParanoid" id="A0A3P8XES1"/>
<name>A0A3P8XES1_ESOLU</name>
<feature type="compositionally biased region" description="Polar residues" evidence="1">
    <location>
        <begin position="177"/>
        <end position="199"/>
    </location>
</feature>
<dbReference type="PANTHER" id="PTHR22929:SF0">
    <property type="entry name" value="TRANSCRIPTION FACTOR TFIIIB COMPONENT B'' HOMOLOG"/>
    <property type="match status" value="1"/>
</dbReference>
<dbReference type="OMA" id="RRTWTEK"/>
<organism evidence="3 4">
    <name type="scientific">Esox lucius</name>
    <name type="common">Northern pike</name>
    <dbReference type="NCBI Taxonomy" id="8010"/>
    <lineage>
        <taxon>Eukaryota</taxon>
        <taxon>Metazoa</taxon>
        <taxon>Chordata</taxon>
        <taxon>Craniata</taxon>
        <taxon>Vertebrata</taxon>
        <taxon>Euteleostomi</taxon>
        <taxon>Actinopterygii</taxon>
        <taxon>Neopterygii</taxon>
        <taxon>Teleostei</taxon>
        <taxon>Protacanthopterygii</taxon>
        <taxon>Esociformes</taxon>
        <taxon>Esocidae</taxon>
        <taxon>Esox</taxon>
    </lineage>
</organism>
<dbReference type="InterPro" id="IPR009057">
    <property type="entry name" value="Homeodomain-like_sf"/>
</dbReference>
<feature type="region of interest" description="Disordered" evidence="1">
    <location>
        <begin position="1"/>
        <end position="230"/>
    </location>
</feature>
<dbReference type="Ensembl" id="ENSELUT00000014600.3">
    <property type="protein sequence ID" value="ENSELUP00000003085.3"/>
    <property type="gene ID" value="ENSELUG00000004388.3"/>
</dbReference>
<feature type="compositionally biased region" description="Polar residues" evidence="1">
    <location>
        <begin position="77"/>
        <end position="88"/>
    </location>
</feature>
<dbReference type="Proteomes" id="UP000265140">
    <property type="component" value="Chromosome 14"/>
</dbReference>
<evidence type="ECO:0000313" key="4">
    <source>
        <dbReference type="Proteomes" id="UP000265140"/>
    </source>
</evidence>
<accession>A0A3P8XES1</accession>
<evidence type="ECO:0000259" key="2">
    <source>
        <dbReference type="SMART" id="SM00717"/>
    </source>
</evidence>
<sequence length="459" mass="49931">MLRRSRISVRPNVKPAGRGPAPVSSQDTPPPPQEVPAAGSQASEDSPLAGSQGVDDSTATGVEESSAPREDGKDLNAETSSGTTSVSLQRRKRFSVMPNLAKPRAAATPALTRSAPRAPKSPGKAVSEAPTPAPKGMRSPRRRPSGGGRPAKSQTKPSSLSSASPGPETPLEKETVKISSPSELVTQAVDDQTTSPQVTEQDRGFVQSDLPKKSVQGGFTGLAPGKTRLSRFVNDPTDLQRLAKARKLRELLRQEMNKEKKRSKAQVCVKEYNLDPTKMTMRDLIYYLPETNPMTSPEKPPTPKALAEVDTQRDEDEREDDDADGGVLVPRVKVAEDGSLIIDEESLTVEVLRQKGPNPADDRDPIFERGSTTTYSSFRKGTHVKPWSNKETDMFFLAISMVGTDFSMIGQLFPHRGRTEIKNKFKKEEKANSWRVDKAFSKSGTVSRGAAHYALIIYG</sequence>
<keyword evidence="4" id="KW-1185">Reference proteome</keyword>
<feature type="domain" description="Myb-like" evidence="2">
    <location>
        <begin position="383"/>
        <end position="431"/>
    </location>
</feature>
<dbReference type="Bgee" id="ENSELUG00000004388">
    <property type="expression patterns" value="Expressed in camera-type eye and 14 other cell types or tissues"/>
</dbReference>
<evidence type="ECO:0000256" key="1">
    <source>
        <dbReference type="SAM" id="MobiDB-lite"/>
    </source>
</evidence>